<comment type="caution">
    <text evidence="1">The sequence shown here is derived from an EMBL/GenBank/DDBJ whole genome shotgun (WGS) entry which is preliminary data.</text>
</comment>
<evidence type="ECO:0000313" key="1">
    <source>
        <dbReference type="EMBL" id="KAK8962046.1"/>
    </source>
</evidence>
<protein>
    <submittedName>
        <fullName evidence="1">Uncharacterized protein</fullName>
    </submittedName>
</protein>
<reference evidence="1 2" key="1">
    <citation type="journal article" date="2022" name="Nat. Plants">
        <title>Genomes of leafy and leafless Platanthera orchids illuminate the evolution of mycoheterotrophy.</title>
        <authorList>
            <person name="Li M.H."/>
            <person name="Liu K.W."/>
            <person name="Li Z."/>
            <person name="Lu H.C."/>
            <person name="Ye Q.L."/>
            <person name="Zhang D."/>
            <person name="Wang J.Y."/>
            <person name="Li Y.F."/>
            <person name="Zhong Z.M."/>
            <person name="Liu X."/>
            <person name="Yu X."/>
            <person name="Liu D.K."/>
            <person name="Tu X.D."/>
            <person name="Liu B."/>
            <person name="Hao Y."/>
            <person name="Liao X.Y."/>
            <person name="Jiang Y.T."/>
            <person name="Sun W.H."/>
            <person name="Chen J."/>
            <person name="Chen Y.Q."/>
            <person name="Ai Y."/>
            <person name="Zhai J.W."/>
            <person name="Wu S.S."/>
            <person name="Zhou Z."/>
            <person name="Hsiao Y.Y."/>
            <person name="Wu W.L."/>
            <person name="Chen Y.Y."/>
            <person name="Lin Y.F."/>
            <person name="Hsu J.L."/>
            <person name="Li C.Y."/>
            <person name="Wang Z.W."/>
            <person name="Zhao X."/>
            <person name="Zhong W.Y."/>
            <person name="Ma X.K."/>
            <person name="Ma L."/>
            <person name="Huang J."/>
            <person name="Chen G.Z."/>
            <person name="Huang M.Z."/>
            <person name="Huang L."/>
            <person name="Peng D.H."/>
            <person name="Luo Y.B."/>
            <person name="Zou S.Q."/>
            <person name="Chen S.P."/>
            <person name="Lan S."/>
            <person name="Tsai W.C."/>
            <person name="Van de Peer Y."/>
            <person name="Liu Z.J."/>
        </authorList>
    </citation>
    <scope>NUCLEOTIDE SEQUENCE [LARGE SCALE GENOMIC DNA]</scope>
    <source>
        <strain evidence="1">Lor288</strain>
    </source>
</reference>
<gene>
    <name evidence="1" type="ORF">KSP40_PGU004272</name>
</gene>
<name>A0ABR2MEB6_9ASPA</name>
<organism evidence="1 2">
    <name type="scientific">Platanthera guangdongensis</name>
    <dbReference type="NCBI Taxonomy" id="2320717"/>
    <lineage>
        <taxon>Eukaryota</taxon>
        <taxon>Viridiplantae</taxon>
        <taxon>Streptophyta</taxon>
        <taxon>Embryophyta</taxon>
        <taxon>Tracheophyta</taxon>
        <taxon>Spermatophyta</taxon>
        <taxon>Magnoliopsida</taxon>
        <taxon>Liliopsida</taxon>
        <taxon>Asparagales</taxon>
        <taxon>Orchidaceae</taxon>
        <taxon>Orchidoideae</taxon>
        <taxon>Orchideae</taxon>
        <taxon>Orchidinae</taxon>
        <taxon>Platanthera</taxon>
    </lineage>
</organism>
<sequence length="51" mass="6390">MPVFTSNRRYWTLLVCNLKRETWHFYDSITNKTHKHNLQYMVYCLTRTCYL</sequence>
<evidence type="ECO:0000313" key="2">
    <source>
        <dbReference type="Proteomes" id="UP001412067"/>
    </source>
</evidence>
<keyword evidence="2" id="KW-1185">Reference proteome</keyword>
<proteinExistence type="predicted"/>
<dbReference type="Proteomes" id="UP001412067">
    <property type="component" value="Unassembled WGS sequence"/>
</dbReference>
<dbReference type="EMBL" id="JBBWWR010000009">
    <property type="protein sequence ID" value="KAK8962046.1"/>
    <property type="molecule type" value="Genomic_DNA"/>
</dbReference>
<accession>A0ABR2MEB6</accession>